<comment type="caution">
    <text evidence="2">The sequence shown here is derived from an EMBL/GenBank/DDBJ whole genome shotgun (WGS) entry which is preliminary data.</text>
</comment>
<dbReference type="Proteomes" id="UP000222523">
    <property type="component" value="Unassembled WGS sequence"/>
</dbReference>
<protein>
    <submittedName>
        <fullName evidence="2">Uncharacterized protein</fullName>
    </submittedName>
</protein>
<sequence>MGMGHGAWGMGHRAWGMGDEGGRGAGENNNSPVNSQQSRLRLRSALTRSEVVPLPSGTLRVAATIGEGQHSTYPMPNAQCPMPNAQCPIKLGHVF</sequence>
<organism evidence="2 3">
    <name type="scientific">Nostoc linckia z7</name>
    <dbReference type="NCBI Taxonomy" id="1628745"/>
    <lineage>
        <taxon>Bacteria</taxon>
        <taxon>Bacillati</taxon>
        <taxon>Cyanobacteriota</taxon>
        <taxon>Cyanophyceae</taxon>
        <taxon>Nostocales</taxon>
        <taxon>Nostocaceae</taxon>
        <taxon>Nostoc</taxon>
    </lineage>
</organism>
<dbReference type="EMBL" id="LAHC01000036">
    <property type="protein sequence ID" value="PHJ96555.1"/>
    <property type="molecule type" value="Genomic_DNA"/>
</dbReference>
<reference evidence="2 3" key="1">
    <citation type="submission" date="2015-02" db="EMBL/GenBank/DDBJ databases">
        <title>Nostoc linckia genome annotation.</title>
        <authorList>
            <person name="Zhou Z."/>
        </authorList>
    </citation>
    <scope>NUCLEOTIDE SEQUENCE [LARGE SCALE GENOMIC DNA]</scope>
    <source>
        <strain evidence="3">z7</strain>
    </source>
</reference>
<evidence type="ECO:0000256" key="1">
    <source>
        <dbReference type="SAM" id="MobiDB-lite"/>
    </source>
</evidence>
<feature type="region of interest" description="Disordered" evidence="1">
    <location>
        <begin position="1"/>
        <end position="40"/>
    </location>
</feature>
<accession>A0ABX4KNT4</accession>
<proteinExistence type="predicted"/>
<gene>
    <name evidence="2" type="ORF">VF04_15335</name>
</gene>
<evidence type="ECO:0000313" key="3">
    <source>
        <dbReference type="Proteomes" id="UP000222523"/>
    </source>
</evidence>
<keyword evidence="3" id="KW-1185">Reference proteome</keyword>
<name>A0ABX4KNT4_NOSLI</name>
<evidence type="ECO:0000313" key="2">
    <source>
        <dbReference type="EMBL" id="PHJ96555.1"/>
    </source>
</evidence>